<dbReference type="RefSeq" id="WP_233393511.1">
    <property type="nucleotide sequence ID" value="NZ_JAJTWT010000007.1"/>
</dbReference>
<gene>
    <name evidence="2" type="ORF">LXT12_17190</name>
</gene>
<dbReference type="Proteomes" id="UP001201463">
    <property type="component" value="Unassembled WGS sequence"/>
</dbReference>
<keyword evidence="1" id="KW-0175">Coiled coil</keyword>
<comment type="caution">
    <text evidence="2">The sequence shown here is derived from an EMBL/GenBank/DDBJ whole genome shotgun (WGS) entry which is preliminary data.</text>
</comment>
<evidence type="ECO:0000313" key="2">
    <source>
        <dbReference type="EMBL" id="MCE4538988.1"/>
    </source>
</evidence>
<evidence type="ECO:0000313" key="3">
    <source>
        <dbReference type="Proteomes" id="UP001201463"/>
    </source>
</evidence>
<feature type="coiled-coil region" evidence="1">
    <location>
        <begin position="8"/>
        <end position="35"/>
    </location>
</feature>
<name>A0ABS8XGX0_9BURK</name>
<dbReference type="EMBL" id="JAJTWT010000007">
    <property type="protein sequence ID" value="MCE4538988.1"/>
    <property type="molecule type" value="Genomic_DNA"/>
</dbReference>
<organism evidence="2 3">
    <name type="scientific">Pelomonas caseinilytica</name>
    <dbReference type="NCBI Taxonomy" id="2906763"/>
    <lineage>
        <taxon>Bacteria</taxon>
        <taxon>Pseudomonadati</taxon>
        <taxon>Pseudomonadota</taxon>
        <taxon>Betaproteobacteria</taxon>
        <taxon>Burkholderiales</taxon>
        <taxon>Sphaerotilaceae</taxon>
        <taxon>Roseateles</taxon>
    </lineage>
</organism>
<protein>
    <submittedName>
        <fullName evidence="2">Uncharacterized protein</fullName>
    </submittedName>
</protein>
<reference evidence="2 3" key="1">
    <citation type="submission" date="2021-12" db="EMBL/GenBank/DDBJ databases">
        <title>Genome seq of p7.</title>
        <authorList>
            <person name="Seo T."/>
        </authorList>
    </citation>
    <scope>NUCLEOTIDE SEQUENCE [LARGE SCALE GENOMIC DNA]</scope>
    <source>
        <strain evidence="2 3">P7</strain>
    </source>
</reference>
<evidence type="ECO:0000256" key="1">
    <source>
        <dbReference type="SAM" id="Coils"/>
    </source>
</evidence>
<accession>A0ABS8XGX0</accession>
<sequence length="96" mass="11284">MTPRETYVENVKLALDELNDELRAFETRVTHTRQDERERYALELAKLRAHARVATAKWQALAASSERTWHQLVPDVEHARNAFSDAFHEFRTHLGR</sequence>
<proteinExistence type="predicted"/>
<keyword evidence="3" id="KW-1185">Reference proteome</keyword>